<dbReference type="Pfam" id="PF25502">
    <property type="entry name" value="DUF7915"/>
    <property type="match status" value="1"/>
</dbReference>
<feature type="compositionally biased region" description="Polar residues" evidence="1">
    <location>
        <begin position="469"/>
        <end position="484"/>
    </location>
</feature>
<name>A0A2G9H8N0_9LAMI</name>
<feature type="domain" description="DUF7915" evidence="3">
    <location>
        <begin position="172"/>
        <end position="317"/>
    </location>
</feature>
<evidence type="ECO:0000259" key="2">
    <source>
        <dbReference type="Pfam" id="PF25500"/>
    </source>
</evidence>
<reference evidence="5" key="1">
    <citation type="journal article" date="2018" name="Gigascience">
        <title>Genome assembly of the Pink Ipe (Handroanthus impetiginosus, Bignoniaceae), a highly valued, ecologically keystone Neotropical timber forest tree.</title>
        <authorList>
            <person name="Silva-Junior O.B."/>
            <person name="Grattapaglia D."/>
            <person name="Novaes E."/>
            <person name="Collevatti R.G."/>
        </authorList>
    </citation>
    <scope>NUCLEOTIDE SEQUENCE [LARGE SCALE GENOMIC DNA]</scope>
    <source>
        <strain evidence="5">cv. UFG-1</strain>
    </source>
</reference>
<comment type="caution">
    <text evidence="4">The sequence shown here is derived from an EMBL/GenBank/DDBJ whole genome shotgun (WGS) entry which is preliminary data.</text>
</comment>
<dbReference type="STRING" id="429701.A0A2G9H8N0"/>
<feature type="domain" description="DUF7913" evidence="2">
    <location>
        <begin position="19"/>
        <end position="136"/>
    </location>
</feature>
<dbReference type="PANTHER" id="PTHR33913">
    <property type="entry name" value="ALEURONE LAYER MORPHOGENESIS PROTEIN"/>
    <property type="match status" value="1"/>
</dbReference>
<evidence type="ECO:0000259" key="3">
    <source>
        <dbReference type="Pfam" id="PF25502"/>
    </source>
</evidence>
<dbReference type="AlphaFoldDB" id="A0A2G9H8N0"/>
<organism evidence="4 5">
    <name type="scientific">Handroanthus impetiginosus</name>
    <dbReference type="NCBI Taxonomy" id="429701"/>
    <lineage>
        <taxon>Eukaryota</taxon>
        <taxon>Viridiplantae</taxon>
        <taxon>Streptophyta</taxon>
        <taxon>Embryophyta</taxon>
        <taxon>Tracheophyta</taxon>
        <taxon>Spermatophyta</taxon>
        <taxon>Magnoliopsida</taxon>
        <taxon>eudicotyledons</taxon>
        <taxon>Gunneridae</taxon>
        <taxon>Pentapetalae</taxon>
        <taxon>asterids</taxon>
        <taxon>lamiids</taxon>
        <taxon>Lamiales</taxon>
        <taxon>Bignoniaceae</taxon>
        <taxon>Crescentiina</taxon>
        <taxon>Tabebuia alliance</taxon>
        <taxon>Handroanthus</taxon>
    </lineage>
</organism>
<sequence length="797" mass="88836">MASSDSELAAKKLAPKWVVGPKEDVVQVLMETLVDPLLPMRVSNVPPSEDSQKSVAKQMHTVVLLYNYYHRKQEPEQLFLDFVSFCKLAVAIRPPLTAFMKLMVENESVELNWAKNQLSLTEKAIKGACNIAAALDASKDVPNIEQWPVSKVVVLLIDSKKENCMLHFGTITQGVWSPIERELTDHGINLEISAEEKLGDKRKRNNQNLSTYDHNTFLQLGYDAVKDIAGIDSSELEVLETHVTYSLSKEKSAARFYMMQFSGSFSVKNQVPVKFLVESLQGPLAERLEYGFWRTTAVVEHYHMLPYVEIISSWLLRKDLCLPSGCNAQSTTNNSGKELIQSTTPASPVSECDGNDLDGIDKNTSGMKVNSPDKIVKENCDGNNKKSKISLGDKSASPFDIFRRKMANGGKNSSSRTLENIASGSKRHEKSSSGPSRSSSRRTLDDGNVAGQSNKQCDVNDSSMKEVSRSNLETSNTENDGQLKSSLSGSSRGCFSGKATIGDNVIKKSNIKHDFADSAKRDEYHEDEDASQNLCIRAYYQRRTHNYTIQNDGDIREDAVDLKADTVDILKSNCTKCKDEKAPGDEGDLTISCYQKGISEKGNQLVQFNDETKYNVEVSASGELQNALALLYGKRQELYSRICNMEDTLALYEDNITRIRDGGDVGLARQCIESIISGNYNLLLDHGTQIQDKGHRRGEDSCKSQNQKQTRLSERIYLPGKSSCQDLEYTCLKNNWRLPRYFLKPTDGKFVSDVIIEGRDFKLSSKGGLESRPCEARESAAAQMITKIQSIVYDRAD</sequence>
<dbReference type="OrthoDB" id="1909634at2759"/>
<evidence type="ECO:0000313" key="5">
    <source>
        <dbReference type="Proteomes" id="UP000231279"/>
    </source>
</evidence>
<feature type="compositionally biased region" description="Polar residues" evidence="1">
    <location>
        <begin position="450"/>
        <end position="462"/>
    </location>
</feature>
<keyword evidence="5" id="KW-1185">Reference proteome</keyword>
<dbReference type="PANTHER" id="PTHR33913:SF1">
    <property type="entry name" value="DRBM DOMAIN-CONTAINING PROTEIN"/>
    <property type="match status" value="1"/>
</dbReference>
<evidence type="ECO:0000313" key="4">
    <source>
        <dbReference type="EMBL" id="PIN13881.1"/>
    </source>
</evidence>
<dbReference type="EMBL" id="NKXS01002394">
    <property type="protein sequence ID" value="PIN13881.1"/>
    <property type="molecule type" value="Genomic_DNA"/>
</dbReference>
<feature type="compositionally biased region" description="Polar residues" evidence="1">
    <location>
        <begin position="331"/>
        <end position="347"/>
    </location>
</feature>
<dbReference type="InterPro" id="IPR057235">
    <property type="entry name" value="DUF7913"/>
</dbReference>
<evidence type="ECO:0008006" key="6">
    <source>
        <dbReference type="Google" id="ProtNLM"/>
    </source>
</evidence>
<gene>
    <name evidence="4" type="ORF">CDL12_13486</name>
</gene>
<accession>A0A2G9H8N0</accession>
<evidence type="ECO:0000256" key="1">
    <source>
        <dbReference type="SAM" id="MobiDB-lite"/>
    </source>
</evidence>
<feature type="compositionally biased region" description="Basic and acidic residues" evidence="1">
    <location>
        <begin position="374"/>
        <end position="384"/>
    </location>
</feature>
<proteinExistence type="predicted"/>
<protein>
    <recommendedName>
        <fullName evidence="6">DRBM domain-containing protein</fullName>
    </recommendedName>
</protein>
<dbReference type="Pfam" id="PF25500">
    <property type="entry name" value="DUF7913"/>
    <property type="match status" value="1"/>
</dbReference>
<feature type="compositionally biased region" description="Polar residues" evidence="1">
    <location>
        <begin position="410"/>
        <end position="423"/>
    </location>
</feature>
<feature type="region of interest" description="Disordered" evidence="1">
    <location>
        <begin position="331"/>
        <end position="490"/>
    </location>
</feature>
<dbReference type="InterPro" id="IPR057237">
    <property type="entry name" value="DUF7915"/>
</dbReference>
<dbReference type="Proteomes" id="UP000231279">
    <property type="component" value="Unassembled WGS sequence"/>
</dbReference>